<feature type="domain" description="Small EDRK-rich factor-like N-terminal" evidence="3">
    <location>
        <begin position="1"/>
        <end position="37"/>
    </location>
</feature>
<feature type="region of interest" description="Disordered" evidence="2">
    <location>
        <begin position="1"/>
        <end position="65"/>
    </location>
</feature>
<name>F2UJ60_SALR5</name>
<evidence type="ECO:0000313" key="5">
    <source>
        <dbReference type="Proteomes" id="UP000007799"/>
    </source>
</evidence>
<dbReference type="InterPro" id="IPR007513">
    <property type="entry name" value="SERF-like_N"/>
</dbReference>
<evidence type="ECO:0000256" key="2">
    <source>
        <dbReference type="SAM" id="MobiDB-lite"/>
    </source>
</evidence>
<protein>
    <submittedName>
        <fullName evidence="4">Small EDRK-rich factor 2</fullName>
    </submittedName>
</protein>
<evidence type="ECO:0000313" key="4">
    <source>
        <dbReference type="EMBL" id="EGD77008.1"/>
    </source>
</evidence>
<dbReference type="eggNOG" id="KOG4488">
    <property type="taxonomic scope" value="Eukaryota"/>
</dbReference>
<proteinExistence type="inferred from homology"/>
<evidence type="ECO:0000259" key="3">
    <source>
        <dbReference type="Pfam" id="PF04419"/>
    </source>
</evidence>
<sequence length="65" mass="7564">MARGNQRELARKKNMKKQQDAKKGKRSDDGLTPQQRRERDAQRLQEKAAKKAAMKAEQEKGQKKK</sequence>
<dbReference type="InParanoid" id="F2UJ60"/>
<accession>F2UJ60</accession>
<dbReference type="Proteomes" id="UP000007799">
    <property type="component" value="Unassembled WGS sequence"/>
</dbReference>
<dbReference type="EMBL" id="GL832976">
    <property type="protein sequence ID" value="EGD77008.1"/>
    <property type="molecule type" value="Genomic_DNA"/>
</dbReference>
<evidence type="ECO:0000256" key="1">
    <source>
        <dbReference type="ARBA" id="ARBA00007309"/>
    </source>
</evidence>
<gene>
    <name evidence="4" type="ORF">PTSG_12576</name>
</gene>
<dbReference type="FunCoup" id="F2UJ60">
    <property type="interactions" value="872"/>
</dbReference>
<dbReference type="InterPro" id="IPR040211">
    <property type="entry name" value="SERF1/2-like"/>
</dbReference>
<dbReference type="Pfam" id="PF04419">
    <property type="entry name" value="SERF-like_N"/>
    <property type="match status" value="1"/>
</dbReference>
<dbReference type="RefSeq" id="XP_004990848.1">
    <property type="nucleotide sequence ID" value="XM_004990791.1"/>
</dbReference>
<dbReference type="PANTHER" id="PTHR13596:SF0">
    <property type="entry name" value="SI:CH211-39K3.2-RELATED"/>
    <property type="match status" value="1"/>
</dbReference>
<keyword evidence="5" id="KW-1185">Reference proteome</keyword>
<comment type="similarity">
    <text evidence="1">Belongs to the SERF family.</text>
</comment>
<dbReference type="AlphaFoldDB" id="F2UJ60"/>
<dbReference type="OMA" id="NRDADIM"/>
<dbReference type="KEGG" id="sre:PTSG_12576"/>
<dbReference type="PANTHER" id="PTHR13596">
    <property type="entry name" value="SMALL EDRK-RICH FACTOR 1"/>
    <property type="match status" value="1"/>
</dbReference>
<organism evidence="5">
    <name type="scientific">Salpingoeca rosetta (strain ATCC 50818 / BSB-021)</name>
    <dbReference type="NCBI Taxonomy" id="946362"/>
    <lineage>
        <taxon>Eukaryota</taxon>
        <taxon>Choanoflagellata</taxon>
        <taxon>Craspedida</taxon>
        <taxon>Salpingoecidae</taxon>
        <taxon>Salpingoeca</taxon>
    </lineage>
</organism>
<reference evidence="4" key="1">
    <citation type="submission" date="2009-08" db="EMBL/GenBank/DDBJ databases">
        <title>Annotation of Salpingoeca rosetta.</title>
        <authorList>
            <consortium name="The Broad Institute Genome Sequencing Platform"/>
            <person name="Russ C."/>
            <person name="Cuomo C."/>
            <person name="Burger G."/>
            <person name="Gray M.W."/>
            <person name="Holland P.W.H."/>
            <person name="King N."/>
            <person name="Lang F.B.F."/>
            <person name="Roger A.J."/>
            <person name="Ruiz-Trillo I."/>
            <person name="Young S.K."/>
            <person name="Zeng Q."/>
            <person name="Gargeya S."/>
            <person name="Alvarado L."/>
            <person name="Berlin A."/>
            <person name="Chapman S.B."/>
            <person name="Chen Z."/>
            <person name="Freedman E."/>
            <person name="Gellesch M."/>
            <person name="Goldberg J."/>
            <person name="Griggs A."/>
            <person name="Gujja S."/>
            <person name="Heilman E."/>
            <person name="Heiman D."/>
            <person name="Howarth C."/>
            <person name="Mehta T."/>
            <person name="Neiman D."/>
            <person name="Pearson M."/>
            <person name="Roberts A."/>
            <person name="Saif S."/>
            <person name="Shea T."/>
            <person name="Shenoy N."/>
            <person name="Sisk P."/>
            <person name="Stolte C."/>
            <person name="Sykes S."/>
            <person name="White J."/>
            <person name="Yandava C."/>
            <person name="Haas B."/>
            <person name="Nusbaum C."/>
            <person name="Birren B."/>
        </authorList>
    </citation>
    <scope>NUCLEOTIDE SEQUENCE [LARGE SCALE GENOMIC DNA]</scope>
    <source>
        <strain evidence="4">ATCC 50818</strain>
    </source>
</reference>
<dbReference type="GeneID" id="16071411"/>